<evidence type="ECO:0000313" key="2">
    <source>
        <dbReference type="Proteomes" id="UP001345963"/>
    </source>
</evidence>
<comment type="caution">
    <text evidence="1">The sequence shown here is derived from an EMBL/GenBank/DDBJ whole genome shotgun (WGS) entry which is preliminary data.</text>
</comment>
<dbReference type="EMBL" id="JAHUTI010020439">
    <property type="protein sequence ID" value="MED6238782.1"/>
    <property type="molecule type" value="Genomic_DNA"/>
</dbReference>
<proteinExistence type="predicted"/>
<keyword evidence="2" id="KW-1185">Reference proteome</keyword>
<name>A0ABU7AL33_9TELE</name>
<reference evidence="1 2" key="1">
    <citation type="submission" date="2021-07" db="EMBL/GenBank/DDBJ databases">
        <authorList>
            <person name="Palmer J.M."/>
        </authorList>
    </citation>
    <scope>NUCLEOTIDE SEQUENCE [LARGE SCALE GENOMIC DNA]</scope>
    <source>
        <strain evidence="1 2">AT_MEX2019</strain>
        <tissue evidence="1">Muscle</tissue>
    </source>
</reference>
<sequence length="115" mass="13001">MTLCVWNQSNSLNSFKKTRRSLRRSATSDGTNIASLSRQTKRETHPPLIRVKVRISNLSLFSPSGLDMWETIFLRLSFYSVAFIHVFGLRGWGGRQSSLVPVPAGCAITNRPHWP</sequence>
<dbReference type="Proteomes" id="UP001345963">
    <property type="component" value="Unassembled WGS sequence"/>
</dbReference>
<organism evidence="1 2">
    <name type="scientific">Ataeniobius toweri</name>
    <dbReference type="NCBI Taxonomy" id="208326"/>
    <lineage>
        <taxon>Eukaryota</taxon>
        <taxon>Metazoa</taxon>
        <taxon>Chordata</taxon>
        <taxon>Craniata</taxon>
        <taxon>Vertebrata</taxon>
        <taxon>Euteleostomi</taxon>
        <taxon>Actinopterygii</taxon>
        <taxon>Neopterygii</taxon>
        <taxon>Teleostei</taxon>
        <taxon>Neoteleostei</taxon>
        <taxon>Acanthomorphata</taxon>
        <taxon>Ovalentaria</taxon>
        <taxon>Atherinomorphae</taxon>
        <taxon>Cyprinodontiformes</taxon>
        <taxon>Goodeidae</taxon>
        <taxon>Ataeniobius</taxon>
    </lineage>
</organism>
<accession>A0ABU7AL33</accession>
<protein>
    <submittedName>
        <fullName evidence="1">Uncharacterized protein</fullName>
    </submittedName>
</protein>
<evidence type="ECO:0000313" key="1">
    <source>
        <dbReference type="EMBL" id="MED6238782.1"/>
    </source>
</evidence>
<gene>
    <name evidence="1" type="ORF">ATANTOWER_029582</name>
</gene>